<protein>
    <submittedName>
        <fullName evidence="8">Site-specific integrase</fullName>
    </submittedName>
</protein>
<dbReference type="Proteomes" id="UP000677913">
    <property type="component" value="Unassembled WGS sequence"/>
</dbReference>
<dbReference type="Gene3D" id="1.10.443.10">
    <property type="entry name" value="Intergrase catalytic core"/>
    <property type="match status" value="1"/>
</dbReference>
<dbReference type="EMBL" id="JAGSXH010000148">
    <property type="protein sequence ID" value="MBS2966421.1"/>
    <property type="molecule type" value="Genomic_DNA"/>
</dbReference>
<keyword evidence="2 4" id="KW-0238">DNA-binding</keyword>
<dbReference type="PANTHER" id="PTHR30349">
    <property type="entry name" value="PHAGE INTEGRASE-RELATED"/>
    <property type="match status" value="1"/>
</dbReference>
<dbReference type="CDD" id="cd01189">
    <property type="entry name" value="INT_ICEBs1_C_like"/>
    <property type="match status" value="1"/>
</dbReference>
<dbReference type="AlphaFoldDB" id="A0A8J7WPS7"/>
<evidence type="ECO:0000256" key="4">
    <source>
        <dbReference type="PROSITE-ProRule" id="PRU01248"/>
    </source>
</evidence>
<evidence type="ECO:0000256" key="2">
    <source>
        <dbReference type="ARBA" id="ARBA00023125"/>
    </source>
</evidence>
<dbReference type="GO" id="GO:0015074">
    <property type="term" value="P:DNA integration"/>
    <property type="evidence" value="ECO:0007669"/>
    <property type="project" value="UniProtKB-KW"/>
</dbReference>
<dbReference type="GO" id="GO:0006310">
    <property type="term" value="P:DNA recombination"/>
    <property type="evidence" value="ECO:0007669"/>
    <property type="project" value="UniProtKB-KW"/>
</dbReference>
<reference evidence="8" key="1">
    <citation type="submission" date="2021-04" db="EMBL/GenBank/DDBJ databases">
        <title>Genome based classification of Actinospica acidithermotolerans sp. nov., an actinobacterium isolated from an Indonesian hot spring.</title>
        <authorList>
            <person name="Kusuma A.B."/>
            <person name="Putra K.E."/>
            <person name="Nafisah S."/>
            <person name="Loh J."/>
            <person name="Nouioui I."/>
            <person name="Goodfellow M."/>
        </authorList>
    </citation>
    <scope>NUCLEOTIDE SEQUENCE</scope>
    <source>
        <strain evidence="8">DSM 45618</strain>
    </source>
</reference>
<dbReference type="RefSeq" id="WP_211471474.1">
    <property type="nucleotide sequence ID" value="NZ_JAGSXH010000148.1"/>
</dbReference>
<proteinExistence type="predicted"/>
<dbReference type="Pfam" id="PF14659">
    <property type="entry name" value="Phage_int_SAM_3"/>
    <property type="match status" value="1"/>
</dbReference>
<name>A0A8J7WPS7_9ACTN</name>
<dbReference type="Gene3D" id="1.10.150.130">
    <property type="match status" value="1"/>
</dbReference>
<evidence type="ECO:0000256" key="1">
    <source>
        <dbReference type="ARBA" id="ARBA00022908"/>
    </source>
</evidence>
<evidence type="ECO:0000256" key="5">
    <source>
        <dbReference type="SAM" id="MobiDB-lite"/>
    </source>
</evidence>
<dbReference type="GO" id="GO:0003677">
    <property type="term" value="F:DNA binding"/>
    <property type="evidence" value="ECO:0007669"/>
    <property type="project" value="UniProtKB-UniRule"/>
</dbReference>
<sequence>MAKRRPNGGGSIYQRKDGRYEAAAYVHHPDGTIRRLRVYADTWDQANKALAKALSDHHAGLPAIAPGGPTLADYLEDWVENIARHNLRASTLPQYRRAIHLHIIPGLGRKRLAKLTAKEIRTWLDTVRATCQCCNQQIDARRPTERQRCCATGQCCRKLLAPRTLQYLHGVLSAALTHAYREDQIPRNVAKQVQVPLGQRTVFEPFTAHEARIFLDHVLDHPHAAIYEIALRCGLRRGEILGLRWNDVNPAARTLTVTQTLGRIGGGGGIQILPPKTDSSNRKIALPDEVIHALTRRRERQKTDCEKAGDTWQDTGLIFTTPTGGHLEPTTLLREFHRLCDHARLRRTRFHDLRHACATLMLEAGVELRTIQQLLGHANINVTATTYAHVRLRLQHDAINRLGDTLRNAHPDHDTRDEHGLPDNGYPTHGHWDDDEPPEPIAARIR</sequence>
<dbReference type="SUPFAM" id="SSF56349">
    <property type="entry name" value="DNA breaking-rejoining enzymes"/>
    <property type="match status" value="1"/>
</dbReference>
<dbReference type="InterPro" id="IPR044068">
    <property type="entry name" value="CB"/>
</dbReference>
<dbReference type="InterPro" id="IPR010998">
    <property type="entry name" value="Integrase_recombinase_N"/>
</dbReference>
<dbReference type="InterPro" id="IPR011010">
    <property type="entry name" value="DNA_brk_join_enz"/>
</dbReference>
<comment type="caution">
    <text evidence="8">The sequence shown here is derived from an EMBL/GenBank/DDBJ whole genome shotgun (WGS) entry which is preliminary data.</text>
</comment>
<dbReference type="InterPro" id="IPR004107">
    <property type="entry name" value="Integrase_SAM-like_N"/>
</dbReference>
<gene>
    <name evidence="8" type="ORF">KGA66_25490</name>
</gene>
<feature type="domain" description="Core-binding (CB)" evidence="7">
    <location>
        <begin position="69"/>
        <end position="180"/>
    </location>
</feature>
<dbReference type="PANTHER" id="PTHR30349:SF91">
    <property type="entry name" value="INTA PROTEIN"/>
    <property type="match status" value="1"/>
</dbReference>
<evidence type="ECO:0000259" key="6">
    <source>
        <dbReference type="PROSITE" id="PS51898"/>
    </source>
</evidence>
<keyword evidence="1" id="KW-0229">DNA integration</keyword>
<feature type="domain" description="Tyr recombinase" evidence="6">
    <location>
        <begin position="201"/>
        <end position="400"/>
    </location>
</feature>
<dbReference type="Pfam" id="PF00589">
    <property type="entry name" value="Phage_integrase"/>
    <property type="match status" value="1"/>
</dbReference>
<dbReference type="InterPro" id="IPR002104">
    <property type="entry name" value="Integrase_catalytic"/>
</dbReference>
<keyword evidence="9" id="KW-1185">Reference proteome</keyword>
<organism evidence="8 9">
    <name type="scientific">Actinocrinis puniceicyclus</name>
    <dbReference type="NCBI Taxonomy" id="977794"/>
    <lineage>
        <taxon>Bacteria</taxon>
        <taxon>Bacillati</taxon>
        <taxon>Actinomycetota</taxon>
        <taxon>Actinomycetes</taxon>
        <taxon>Catenulisporales</taxon>
        <taxon>Actinospicaceae</taxon>
        <taxon>Actinocrinis</taxon>
    </lineage>
</organism>
<feature type="region of interest" description="Disordered" evidence="5">
    <location>
        <begin position="405"/>
        <end position="446"/>
    </location>
</feature>
<dbReference type="InterPro" id="IPR013762">
    <property type="entry name" value="Integrase-like_cat_sf"/>
</dbReference>
<accession>A0A8J7WPS7</accession>
<dbReference type="InterPro" id="IPR050090">
    <property type="entry name" value="Tyrosine_recombinase_XerCD"/>
</dbReference>
<evidence type="ECO:0000256" key="3">
    <source>
        <dbReference type="ARBA" id="ARBA00023172"/>
    </source>
</evidence>
<dbReference type="PROSITE" id="PS51900">
    <property type="entry name" value="CB"/>
    <property type="match status" value="1"/>
</dbReference>
<evidence type="ECO:0000313" key="9">
    <source>
        <dbReference type="Proteomes" id="UP000677913"/>
    </source>
</evidence>
<dbReference type="PROSITE" id="PS51898">
    <property type="entry name" value="TYR_RECOMBINASE"/>
    <property type="match status" value="1"/>
</dbReference>
<feature type="compositionally biased region" description="Basic and acidic residues" evidence="5">
    <location>
        <begin position="407"/>
        <end position="421"/>
    </location>
</feature>
<evidence type="ECO:0000259" key="7">
    <source>
        <dbReference type="PROSITE" id="PS51900"/>
    </source>
</evidence>
<keyword evidence="3" id="KW-0233">DNA recombination</keyword>
<evidence type="ECO:0000313" key="8">
    <source>
        <dbReference type="EMBL" id="MBS2966421.1"/>
    </source>
</evidence>